<dbReference type="Proteomes" id="UP000181790">
    <property type="component" value="Unassembled WGS sequence"/>
</dbReference>
<keyword evidence="2" id="KW-1185">Reference proteome</keyword>
<evidence type="ECO:0000313" key="1">
    <source>
        <dbReference type="EMBL" id="OIN59627.1"/>
    </source>
</evidence>
<gene>
    <name evidence="1" type="ORF">BLX24_07065</name>
</gene>
<name>A0A1S2VLH6_9BACT</name>
<evidence type="ECO:0000313" key="2">
    <source>
        <dbReference type="Proteomes" id="UP000181790"/>
    </source>
</evidence>
<protein>
    <submittedName>
        <fullName evidence="1">Uncharacterized protein</fullName>
    </submittedName>
</protein>
<dbReference type="RefSeq" id="WP_071502422.1">
    <property type="nucleotide sequence ID" value="NZ_MORL01000003.1"/>
</dbReference>
<comment type="caution">
    <text evidence="1">The sequence shown here is derived from an EMBL/GenBank/DDBJ whole genome shotgun (WGS) entry which is preliminary data.</text>
</comment>
<sequence length="143" mass="16474">MKLASSLGSFELSILGYSQQGTNWRDRNNLNCRVSTLWQKNTDTQTAPLQTYELARLLTDLQALLYRKINRISTNFSEPGLSVDISVLPNQTYSCQIQLDHDLTPSWNTYPDFPVEMNMILTRAQLEEMVNQLSRQLTAFPER</sequence>
<dbReference type="Pfam" id="PF24716">
    <property type="entry name" value="WapI"/>
    <property type="match status" value="1"/>
</dbReference>
<reference evidence="1 2" key="1">
    <citation type="submission" date="2016-10" db="EMBL/GenBank/DDBJ databases">
        <title>Arsenicibacter rosenii gen. nov., sp. nov., an efficient arsenic-methylating bacterium isolated from an arsenic-contaminated paddy soil.</title>
        <authorList>
            <person name="Huang K."/>
        </authorList>
    </citation>
    <scope>NUCLEOTIDE SEQUENCE [LARGE SCALE GENOMIC DNA]</scope>
    <source>
        <strain evidence="1 2">SM-1</strain>
    </source>
</reference>
<organism evidence="1 2">
    <name type="scientific">Arsenicibacter rosenii</name>
    <dbReference type="NCBI Taxonomy" id="1750698"/>
    <lineage>
        <taxon>Bacteria</taxon>
        <taxon>Pseudomonadati</taxon>
        <taxon>Bacteroidota</taxon>
        <taxon>Cytophagia</taxon>
        <taxon>Cytophagales</taxon>
        <taxon>Spirosomataceae</taxon>
        <taxon>Arsenicibacter</taxon>
    </lineage>
</organism>
<accession>A0A1S2VLH6</accession>
<proteinExistence type="predicted"/>
<dbReference type="AlphaFoldDB" id="A0A1S2VLH6"/>
<dbReference type="EMBL" id="MORL01000003">
    <property type="protein sequence ID" value="OIN59627.1"/>
    <property type="molecule type" value="Genomic_DNA"/>
</dbReference>
<dbReference type="InterPro" id="IPR056510">
    <property type="entry name" value="WapI"/>
</dbReference>
<dbReference type="OrthoDB" id="953249at2"/>